<dbReference type="InterPro" id="IPR014268">
    <property type="entry name" value="GtfB"/>
</dbReference>
<dbReference type="GO" id="GO:0005886">
    <property type="term" value="C:plasma membrane"/>
    <property type="evidence" value="ECO:0007669"/>
    <property type="project" value="UniProtKB-SubCell"/>
</dbReference>
<evidence type="ECO:0000256" key="4">
    <source>
        <dbReference type="HAMAP-Rule" id="MF_01473"/>
    </source>
</evidence>
<dbReference type="RefSeq" id="WP_089143683.1">
    <property type="nucleotide sequence ID" value="NZ_LUGD01000055.1"/>
</dbReference>
<organism evidence="5 6">
    <name type="scientific">Ligilactobacillus agilis</name>
    <dbReference type="NCBI Taxonomy" id="1601"/>
    <lineage>
        <taxon>Bacteria</taxon>
        <taxon>Bacillati</taxon>
        <taxon>Bacillota</taxon>
        <taxon>Bacilli</taxon>
        <taxon>Lactobacillales</taxon>
        <taxon>Lactobacillaceae</taxon>
        <taxon>Ligilactobacillus</taxon>
    </lineage>
</organism>
<evidence type="ECO:0000313" key="5">
    <source>
        <dbReference type="EMBL" id="OXS40298.1"/>
    </source>
</evidence>
<dbReference type="Proteomes" id="UP000215261">
    <property type="component" value="Unassembled WGS sequence"/>
</dbReference>
<evidence type="ECO:0000256" key="3">
    <source>
        <dbReference type="ARBA" id="ARBA00023136"/>
    </source>
</evidence>
<comment type="caution">
    <text evidence="5">The sequence shown here is derived from an EMBL/GenBank/DDBJ whole genome shotgun (WGS) entry which is preliminary data.</text>
</comment>
<dbReference type="NCBIfam" id="TIGR02919">
    <property type="entry name" value="accessory Sec system glycosylation chaperone GtfB"/>
    <property type="match status" value="1"/>
</dbReference>
<comment type="similarity">
    <text evidence="4">Belongs to the GtfB family.</text>
</comment>
<evidence type="ECO:0000313" key="6">
    <source>
        <dbReference type="Proteomes" id="UP000215261"/>
    </source>
</evidence>
<reference evidence="5 6" key="1">
    <citation type="submission" date="2016-03" db="EMBL/GenBank/DDBJ databases">
        <title>Sequencing of Lactobacillus Species from Commercial Turkeys.</title>
        <authorList>
            <person name="Johnson T.J."/>
            <person name="Youmans B.P."/>
            <person name="Case K.A."/>
        </authorList>
    </citation>
    <scope>NUCLEOTIDE SEQUENCE [LARGE SCALE GENOMIC DNA]</scope>
    <source>
        <strain evidence="5 6">UMNLA1</strain>
    </source>
</reference>
<protein>
    <recommendedName>
        <fullName evidence="4">UDP-N-acetylglucosamine--peptide N-acetylglucosaminyltransferase stabilizing protein GtfB</fullName>
    </recommendedName>
    <alternativeName>
        <fullName evidence="4">Glycosyltransferase stabilizing protein GtfB</fullName>
    </alternativeName>
</protein>
<comment type="subunit">
    <text evidence="4">Forms a heterotetramer with 2 subunits each of GtfA and GtfB. Part of the accessory SecA2/SecY2 protein translocation apparatus.</text>
</comment>
<gene>
    <name evidence="4" type="primary">gtfB</name>
    <name evidence="5" type="ORF">AYP69_05200</name>
</gene>
<accession>A0A231QIY7</accession>
<evidence type="ECO:0000256" key="1">
    <source>
        <dbReference type="ARBA" id="ARBA00004922"/>
    </source>
</evidence>
<name>A0A231QIY7_9LACO</name>
<sequence length="443" mass="51006">MINLFERDTEDSRLLLTSLRRAGYDHPTVFLEETGYLPQGVTSPYAFFLAQAGAKLAGKPLFFNQVPVPAYWEIKGSLSQAEVANHNQRVATISYDQTRGQERLVAKVAWQDANGKVRLVDYYNQYGWCFKHSYYDETGRELRATYQTDQGVEVISEDKLTQTISLTYHKQQYFFKNLVDFTIFFLKEAGYKLDQIWYNSLSTPMFIATRLGVTGVDILFWQEGKRDEVPGNMDYLLHSNPQRPTKICVTDKEAYAGFADLFSPADQDSLAYIGYLYNYRRENQARKQALIMTNSDQIAHLQELVEQLPNLTFHIAALTEMSPKLMAFAAYDNVKLYPNVNPKQVSQLWQLADYYLDINYQDEILRATKQAFLNQMLILGFNETSHTNKFGLAENRFPVVAYQDLIAKLDQLLAHDEEVSKEVFLQKQAAEQTSVAYYHEVLG</sequence>
<dbReference type="HAMAP" id="MF_01473">
    <property type="entry name" value="GtfB"/>
    <property type="match status" value="1"/>
</dbReference>
<dbReference type="GO" id="GO:0031647">
    <property type="term" value="P:regulation of protein stability"/>
    <property type="evidence" value="ECO:0007669"/>
    <property type="project" value="UniProtKB-UniRule"/>
</dbReference>
<comment type="subcellular location">
    <subcellularLocation>
        <location evidence="4">Cell membrane</location>
        <topology evidence="4">Peripheral membrane protein</topology>
    </subcellularLocation>
</comment>
<keyword evidence="2 4" id="KW-1003">Cell membrane</keyword>
<dbReference type="GO" id="GO:0017122">
    <property type="term" value="C:protein N-acetylglucosaminyltransferase complex"/>
    <property type="evidence" value="ECO:0007669"/>
    <property type="project" value="UniProtKB-UniRule"/>
</dbReference>
<comment type="function">
    <text evidence="4">Required for polymorphic O-glycosylation of the serine-rich repeat protein in this bacteria. A stabilizing protein that is part of the accessory SecA2/SecY2 system specifically required to export serine-rich repeat cell wall proteins usually encoded upstream in the same operon. The GtfA-GtfB complex adds GlcNAc from UDP-GlcNAc to the substrate protein, attaching the first sugar residue. Stabilizes the glycosylation activity of GtfA. Has no N-acetylglucosaminyl transferase activity on its own.</text>
</comment>
<dbReference type="AlphaFoldDB" id="A0A231QIY7"/>
<dbReference type="EMBL" id="LUGO01000046">
    <property type="protein sequence ID" value="OXS40298.1"/>
    <property type="molecule type" value="Genomic_DNA"/>
</dbReference>
<keyword evidence="3 4" id="KW-0472">Membrane</keyword>
<proteinExistence type="inferred from homology"/>
<comment type="pathway">
    <text evidence="1 4">Protein modification; protein glycosylation.</text>
</comment>
<dbReference type="UniPathway" id="UPA00378"/>
<evidence type="ECO:0000256" key="2">
    <source>
        <dbReference type="ARBA" id="ARBA00022475"/>
    </source>
</evidence>